<keyword evidence="3" id="KW-1185">Reference proteome</keyword>
<feature type="transmembrane region" description="Helical" evidence="1">
    <location>
        <begin position="29"/>
        <end position="52"/>
    </location>
</feature>
<keyword evidence="1" id="KW-1133">Transmembrane helix</keyword>
<feature type="transmembrane region" description="Helical" evidence="1">
    <location>
        <begin position="73"/>
        <end position="91"/>
    </location>
</feature>
<organism evidence="2 3">
    <name type="scientific">Paenibacillus lacisoli</name>
    <dbReference type="NCBI Taxonomy" id="3064525"/>
    <lineage>
        <taxon>Bacteria</taxon>
        <taxon>Bacillati</taxon>
        <taxon>Bacillota</taxon>
        <taxon>Bacilli</taxon>
        <taxon>Bacillales</taxon>
        <taxon>Paenibacillaceae</taxon>
        <taxon>Paenibacillus</taxon>
    </lineage>
</organism>
<comment type="caution">
    <text evidence="2">The sequence shown here is derived from an EMBL/GenBank/DDBJ whole genome shotgun (WGS) entry which is preliminary data.</text>
</comment>
<evidence type="ECO:0000313" key="3">
    <source>
        <dbReference type="Proteomes" id="UP001240171"/>
    </source>
</evidence>
<accession>A0ABT9CCF8</accession>
<proteinExistence type="predicted"/>
<name>A0ABT9CCF8_9BACL</name>
<reference evidence="2 3" key="1">
    <citation type="submission" date="2023-07" db="EMBL/GenBank/DDBJ databases">
        <title>Paenibacillus sp. JX-17 nov. isolated from soil.</title>
        <authorList>
            <person name="Wan Y."/>
            <person name="Liu B."/>
        </authorList>
    </citation>
    <scope>NUCLEOTIDE SEQUENCE [LARGE SCALE GENOMIC DNA]</scope>
    <source>
        <strain evidence="2 3">JX-17</strain>
    </source>
</reference>
<sequence>MYFLFLLVCLLFSFIFIFKNDRERYLTHIALLTMIVCISLSVLLVNLAVFVGADNSTLFLSVFEMQEASMFNVIKVMVTIGLIAMVVYFYSKQRDE</sequence>
<dbReference type="RefSeq" id="WP_305023536.1">
    <property type="nucleotide sequence ID" value="NZ_JAUQTB010000003.1"/>
</dbReference>
<evidence type="ECO:0000313" key="2">
    <source>
        <dbReference type="EMBL" id="MDO7906339.1"/>
    </source>
</evidence>
<protein>
    <submittedName>
        <fullName evidence="2">Uncharacterized protein</fullName>
    </submittedName>
</protein>
<dbReference type="EMBL" id="JAUQTB010000003">
    <property type="protein sequence ID" value="MDO7906339.1"/>
    <property type="molecule type" value="Genomic_DNA"/>
</dbReference>
<keyword evidence="1" id="KW-0812">Transmembrane</keyword>
<evidence type="ECO:0000256" key="1">
    <source>
        <dbReference type="SAM" id="Phobius"/>
    </source>
</evidence>
<gene>
    <name evidence="2" type="ORF">Q5741_07895</name>
</gene>
<keyword evidence="1" id="KW-0472">Membrane</keyword>
<dbReference type="Proteomes" id="UP001240171">
    <property type="component" value="Unassembled WGS sequence"/>
</dbReference>